<dbReference type="PANTHER" id="PTHR37422:SF13">
    <property type="entry name" value="LIPOPOLYSACCHARIDE BIOSYNTHESIS PROTEIN PA4999-RELATED"/>
    <property type="match status" value="1"/>
</dbReference>
<dbReference type="STRING" id="1802274.A3J58_00080"/>
<dbReference type="PANTHER" id="PTHR37422">
    <property type="entry name" value="TEICHURONIC ACID BIOSYNTHESIS PROTEIN TUAE"/>
    <property type="match status" value="1"/>
</dbReference>
<feature type="transmembrane region" description="Helical" evidence="6">
    <location>
        <begin position="464"/>
        <end position="483"/>
    </location>
</feature>
<evidence type="ECO:0000256" key="5">
    <source>
        <dbReference type="PROSITE-ProRule" id="PRU00339"/>
    </source>
</evidence>
<feature type="transmembrane region" description="Helical" evidence="6">
    <location>
        <begin position="69"/>
        <end position="87"/>
    </location>
</feature>
<dbReference type="Pfam" id="PF13432">
    <property type="entry name" value="TPR_16"/>
    <property type="match status" value="1"/>
</dbReference>
<feature type="transmembrane region" description="Helical" evidence="6">
    <location>
        <begin position="7"/>
        <end position="33"/>
    </location>
</feature>
<evidence type="ECO:0000256" key="2">
    <source>
        <dbReference type="ARBA" id="ARBA00022692"/>
    </source>
</evidence>
<feature type="transmembrane region" description="Helical" evidence="6">
    <location>
        <begin position="103"/>
        <end position="121"/>
    </location>
</feature>
<keyword evidence="3 6" id="KW-1133">Transmembrane helix</keyword>
<dbReference type="AlphaFoldDB" id="A0A1G2KU23"/>
<name>A0A1G2KU23_9BACT</name>
<feature type="domain" description="O-antigen ligase-related" evidence="7">
    <location>
        <begin position="203"/>
        <end position="356"/>
    </location>
</feature>
<dbReference type="Gene3D" id="1.25.40.10">
    <property type="entry name" value="Tetratricopeptide repeat domain"/>
    <property type="match status" value="1"/>
</dbReference>
<evidence type="ECO:0000256" key="4">
    <source>
        <dbReference type="ARBA" id="ARBA00023136"/>
    </source>
</evidence>
<dbReference type="InterPro" id="IPR007016">
    <property type="entry name" value="O-antigen_ligase-rel_domated"/>
</dbReference>
<proteinExistence type="predicted"/>
<dbReference type="EMBL" id="MHQM01000035">
    <property type="protein sequence ID" value="OHA02937.1"/>
    <property type="molecule type" value="Genomic_DNA"/>
</dbReference>
<dbReference type="Pfam" id="PF04932">
    <property type="entry name" value="Wzy_C"/>
    <property type="match status" value="1"/>
</dbReference>
<dbReference type="PROSITE" id="PS50005">
    <property type="entry name" value="TPR"/>
    <property type="match status" value="1"/>
</dbReference>
<feature type="repeat" description="TPR" evidence="5">
    <location>
        <begin position="604"/>
        <end position="637"/>
    </location>
</feature>
<keyword evidence="5" id="KW-0802">TPR repeat</keyword>
<feature type="transmembrane region" description="Helical" evidence="6">
    <location>
        <begin position="218"/>
        <end position="237"/>
    </location>
</feature>
<feature type="transmembrane region" description="Helical" evidence="6">
    <location>
        <begin position="244"/>
        <end position="265"/>
    </location>
</feature>
<protein>
    <recommendedName>
        <fullName evidence="7">O-antigen ligase-related domain-containing protein</fullName>
    </recommendedName>
</protein>
<dbReference type="InterPro" id="IPR051533">
    <property type="entry name" value="WaaL-like"/>
</dbReference>
<organism evidence="8 9">
    <name type="scientific">Candidatus Sungbacteria bacterium RIFCSPHIGHO2_02_FULL_52_23</name>
    <dbReference type="NCBI Taxonomy" id="1802274"/>
    <lineage>
        <taxon>Bacteria</taxon>
        <taxon>Candidatus Sungiibacteriota</taxon>
    </lineage>
</organism>
<dbReference type="InterPro" id="IPR019734">
    <property type="entry name" value="TPR_rpt"/>
</dbReference>
<keyword evidence="4 6" id="KW-0472">Membrane</keyword>
<dbReference type="InterPro" id="IPR011990">
    <property type="entry name" value="TPR-like_helical_dom_sf"/>
</dbReference>
<feature type="transmembrane region" description="Helical" evidence="6">
    <location>
        <begin position="344"/>
        <end position="365"/>
    </location>
</feature>
<evidence type="ECO:0000256" key="1">
    <source>
        <dbReference type="ARBA" id="ARBA00004141"/>
    </source>
</evidence>
<sequence>MKFSRILRLFVLALIFVIPFIPLVVTTSLLFPYITGKNFAFRILVELAFGGWAILAITMPSVRPRFTRFAWLLIIFLGVIGIADILSRDPFKSFWSNFERMEGYITLLHLFGYFLVARAMLSGEKLWTRFFQTSIGVSVVVSLHGTLQLMGALPMYQSTNRIEATLGNASYLAAYIMVHIFLTLFLLMREERSRLMRYVYGAVIILEAVILYETATRGAILGAIAGLLAFGIIVSLTRHRMKSLRAVALAGFVALGIGIALIFAFKDTALIRSSTPLKRFSSVSLAEAKPRFLLWNIAWQGFKERPLLGWGQESFNYAFNKYYDPKMYAQEQWFDRTHNVFLDWLIAGGLAGLVSYAALYVYAFFAVWSGVKPSPVPGAIRTSQGKHIRAHHDSIPSFSMLERGALTGLLIAYMVQNLFVFDNLLSYIAFFSIIAYMDMRAASRMPHWQQNPGRSKNFLSHPRIAVFAASCIAVVTMSGIYFLNAPPLRAAAGLTDAIKPYPEGVKKNLEYFKKILAKRSLGTSEIREQLVYATLSAIRAQNVPEELKRDFFMLTIQEFDKQFLTTPHDARQHFLIGTFLSGTGFFKDALAELEKARSLSPTKQRIYFEIAVAYFFIGETDKAEEAARIAYELEPAFTEAYYVYTNFLIRNKKFEMVRVLQKERFGSAYYPDGRLIQAYREIGAFDEALEQWKELVRLYPDITEYNLGLAIAYFEATKDPQRAYDVLMRTAEQYPALRERAEYCVKEIAAGRRPQDTCLPKE</sequence>
<evidence type="ECO:0000313" key="9">
    <source>
        <dbReference type="Proteomes" id="UP000178510"/>
    </source>
</evidence>
<evidence type="ECO:0000256" key="3">
    <source>
        <dbReference type="ARBA" id="ARBA00022989"/>
    </source>
</evidence>
<keyword evidence="2 6" id="KW-0812">Transmembrane</keyword>
<dbReference type="Proteomes" id="UP000178510">
    <property type="component" value="Unassembled WGS sequence"/>
</dbReference>
<evidence type="ECO:0000256" key="6">
    <source>
        <dbReference type="SAM" id="Phobius"/>
    </source>
</evidence>
<gene>
    <name evidence="8" type="ORF">A3J58_00080</name>
</gene>
<reference evidence="8 9" key="1">
    <citation type="journal article" date="2016" name="Nat. Commun.">
        <title>Thousands of microbial genomes shed light on interconnected biogeochemical processes in an aquifer system.</title>
        <authorList>
            <person name="Anantharaman K."/>
            <person name="Brown C.T."/>
            <person name="Hug L.A."/>
            <person name="Sharon I."/>
            <person name="Castelle C.J."/>
            <person name="Probst A.J."/>
            <person name="Thomas B.C."/>
            <person name="Singh A."/>
            <person name="Wilkins M.J."/>
            <person name="Karaoz U."/>
            <person name="Brodie E.L."/>
            <person name="Williams K.H."/>
            <person name="Hubbard S.S."/>
            <person name="Banfield J.F."/>
        </authorList>
    </citation>
    <scope>NUCLEOTIDE SEQUENCE [LARGE SCALE GENOMIC DNA]</scope>
</reference>
<feature type="transmembrane region" description="Helical" evidence="6">
    <location>
        <begin position="39"/>
        <end position="57"/>
    </location>
</feature>
<dbReference type="SUPFAM" id="SSF48452">
    <property type="entry name" value="TPR-like"/>
    <property type="match status" value="1"/>
</dbReference>
<feature type="transmembrane region" description="Helical" evidence="6">
    <location>
        <begin position="133"/>
        <end position="156"/>
    </location>
</feature>
<evidence type="ECO:0000259" key="7">
    <source>
        <dbReference type="Pfam" id="PF04932"/>
    </source>
</evidence>
<comment type="caution">
    <text evidence="8">The sequence shown here is derived from an EMBL/GenBank/DDBJ whole genome shotgun (WGS) entry which is preliminary data.</text>
</comment>
<comment type="subcellular location">
    <subcellularLocation>
        <location evidence="1">Membrane</location>
        <topology evidence="1">Multi-pass membrane protein</topology>
    </subcellularLocation>
</comment>
<evidence type="ECO:0000313" key="8">
    <source>
        <dbReference type="EMBL" id="OHA02937.1"/>
    </source>
</evidence>
<accession>A0A1G2KU23</accession>
<feature type="transmembrane region" description="Helical" evidence="6">
    <location>
        <begin position="168"/>
        <end position="188"/>
    </location>
</feature>
<dbReference type="GO" id="GO:0016020">
    <property type="term" value="C:membrane"/>
    <property type="evidence" value="ECO:0007669"/>
    <property type="project" value="UniProtKB-SubCell"/>
</dbReference>